<gene>
    <name evidence="8" type="ORF">GCM10022267_89990</name>
</gene>
<organism evidence="8 9">
    <name type="scientific">Lentzea roselyniae</name>
    <dbReference type="NCBI Taxonomy" id="531940"/>
    <lineage>
        <taxon>Bacteria</taxon>
        <taxon>Bacillati</taxon>
        <taxon>Actinomycetota</taxon>
        <taxon>Actinomycetes</taxon>
        <taxon>Pseudonocardiales</taxon>
        <taxon>Pseudonocardiaceae</taxon>
        <taxon>Lentzea</taxon>
    </lineage>
</organism>
<dbReference type="Gene3D" id="1.10.10.10">
    <property type="entry name" value="Winged helix-like DNA-binding domain superfamily/Winged helix DNA-binding domain"/>
    <property type="match status" value="1"/>
</dbReference>
<name>A0ABP7CIK7_9PSEU</name>
<evidence type="ECO:0000256" key="1">
    <source>
        <dbReference type="ARBA" id="ARBA00010641"/>
    </source>
</evidence>
<dbReference type="Gene3D" id="1.10.1740.10">
    <property type="match status" value="1"/>
</dbReference>
<accession>A0ABP7CIK7</accession>
<dbReference type="PANTHER" id="PTHR43133:SF52">
    <property type="entry name" value="ECF RNA POLYMERASE SIGMA FACTOR SIGL"/>
    <property type="match status" value="1"/>
</dbReference>
<keyword evidence="9" id="KW-1185">Reference proteome</keyword>
<reference evidence="9" key="1">
    <citation type="journal article" date="2019" name="Int. J. Syst. Evol. Microbiol.">
        <title>The Global Catalogue of Microorganisms (GCM) 10K type strain sequencing project: providing services to taxonomists for standard genome sequencing and annotation.</title>
        <authorList>
            <consortium name="The Broad Institute Genomics Platform"/>
            <consortium name="The Broad Institute Genome Sequencing Center for Infectious Disease"/>
            <person name="Wu L."/>
            <person name="Ma J."/>
        </authorList>
    </citation>
    <scope>NUCLEOTIDE SEQUENCE [LARGE SCALE GENOMIC DNA]</scope>
    <source>
        <strain evidence="9">JCM 17494</strain>
    </source>
</reference>
<keyword evidence="3" id="KW-0731">Sigma factor</keyword>
<evidence type="ECO:0000256" key="3">
    <source>
        <dbReference type="ARBA" id="ARBA00023082"/>
    </source>
</evidence>
<evidence type="ECO:0000259" key="7">
    <source>
        <dbReference type="Pfam" id="PF04545"/>
    </source>
</evidence>
<dbReference type="InterPro" id="IPR013324">
    <property type="entry name" value="RNA_pol_sigma_r3/r4-like"/>
</dbReference>
<evidence type="ECO:0000259" key="6">
    <source>
        <dbReference type="Pfam" id="PF04542"/>
    </source>
</evidence>
<dbReference type="InterPro" id="IPR013325">
    <property type="entry name" value="RNA_pol_sigma_r2"/>
</dbReference>
<evidence type="ECO:0000313" key="8">
    <source>
        <dbReference type="EMBL" id="GAA3689192.1"/>
    </source>
</evidence>
<keyword evidence="4" id="KW-0238">DNA-binding</keyword>
<comment type="similarity">
    <text evidence="1">Belongs to the sigma-70 factor family. ECF subfamily.</text>
</comment>
<feature type="domain" description="RNA polymerase sigma-70 region 2" evidence="6">
    <location>
        <begin position="25"/>
        <end position="81"/>
    </location>
</feature>
<comment type="caution">
    <text evidence="8">The sequence shown here is derived from an EMBL/GenBank/DDBJ whole genome shotgun (WGS) entry which is preliminary data.</text>
</comment>
<dbReference type="Pfam" id="PF04545">
    <property type="entry name" value="Sigma70_r4"/>
    <property type="match status" value="1"/>
</dbReference>
<dbReference type="Proteomes" id="UP001500711">
    <property type="component" value="Unassembled WGS sequence"/>
</dbReference>
<dbReference type="InterPro" id="IPR007630">
    <property type="entry name" value="RNA_pol_sigma70_r4"/>
</dbReference>
<keyword evidence="5" id="KW-0804">Transcription</keyword>
<protein>
    <recommendedName>
        <fullName evidence="10">RNA polymerase sigma-70 factor, ECF subfamily</fullName>
    </recommendedName>
</protein>
<keyword evidence="2" id="KW-0805">Transcription regulation</keyword>
<sequence length="178" mass="20262">MADVWVATLRDLTGAEDLVFAAMVAGRSTEVPWLAEDLVQEAMTRLWQRPEVVSNRDRITPWLLTVVRNLHIDRARARARRPLEVADICDNTQRDHADEILLSMTVTAMLDVLRPQDREVLEHVYLRDFTLSQAAHELNIPRARPSPGCAAHCGCSGTTRMIRSRPSCRTPRTVRRSR</sequence>
<dbReference type="RefSeq" id="WP_346137263.1">
    <property type="nucleotide sequence ID" value="NZ_BAABBE010000078.1"/>
</dbReference>
<dbReference type="SUPFAM" id="SSF88946">
    <property type="entry name" value="Sigma2 domain of RNA polymerase sigma factors"/>
    <property type="match status" value="1"/>
</dbReference>
<evidence type="ECO:0000313" key="9">
    <source>
        <dbReference type="Proteomes" id="UP001500711"/>
    </source>
</evidence>
<evidence type="ECO:0008006" key="10">
    <source>
        <dbReference type="Google" id="ProtNLM"/>
    </source>
</evidence>
<dbReference type="InterPro" id="IPR007627">
    <property type="entry name" value="RNA_pol_sigma70_r2"/>
</dbReference>
<dbReference type="Pfam" id="PF04542">
    <property type="entry name" value="Sigma70_r2"/>
    <property type="match status" value="1"/>
</dbReference>
<dbReference type="NCBIfam" id="TIGR02937">
    <property type="entry name" value="sigma70-ECF"/>
    <property type="match status" value="1"/>
</dbReference>
<dbReference type="InterPro" id="IPR036388">
    <property type="entry name" value="WH-like_DNA-bd_sf"/>
</dbReference>
<dbReference type="PANTHER" id="PTHR43133">
    <property type="entry name" value="RNA POLYMERASE ECF-TYPE SIGMA FACTO"/>
    <property type="match status" value="1"/>
</dbReference>
<evidence type="ECO:0000256" key="2">
    <source>
        <dbReference type="ARBA" id="ARBA00023015"/>
    </source>
</evidence>
<dbReference type="InterPro" id="IPR039425">
    <property type="entry name" value="RNA_pol_sigma-70-like"/>
</dbReference>
<dbReference type="SUPFAM" id="SSF88659">
    <property type="entry name" value="Sigma3 and sigma4 domains of RNA polymerase sigma factors"/>
    <property type="match status" value="1"/>
</dbReference>
<evidence type="ECO:0000256" key="5">
    <source>
        <dbReference type="ARBA" id="ARBA00023163"/>
    </source>
</evidence>
<proteinExistence type="inferred from homology"/>
<feature type="domain" description="RNA polymerase sigma-70 region 4" evidence="7">
    <location>
        <begin position="110"/>
        <end position="144"/>
    </location>
</feature>
<dbReference type="InterPro" id="IPR014284">
    <property type="entry name" value="RNA_pol_sigma-70_dom"/>
</dbReference>
<dbReference type="EMBL" id="BAABBE010000078">
    <property type="protein sequence ID" value="GAA3689192.1"/>
    <property type="molecule type" value="Genomic_DNA"/>
</dbReference>
<evidence type="ECO:0000256" key="4">
    <source>
        <dbReference type="ARBA" id="ARBA00023125"/>
    </source>
</evidence>